<protein>
    <submittedName>
        <fullName evidence="3">Leucine rich repeats-containing protein</fullName>
    </submittedName>
</protein>
<feature type="non-terminal residue" evidence="3">
    <location>
        <position position="1"/>
    </location>
</feature>
<accession>A0A146K776</accession>
<keyword evidence="2" id="KW-0677">Repeat</keyword>
<dbReference type="InterPro" id="IPR001611">
    <property type="entry name" value="Leu-rich_rpt"/>
</dbReference>
<keyword evidence="1" id="KW-0433">Leucine-rich repeat</keyword>
<dbReference type="InterPro" id="IPR025875">
    <property type="entry name" value="Leu-rich_rpt_4"/>
</dbReference>
<dbReference type="Gene3D" id="3.80.10.10">
    <property type="entry name" value="Ribonuclease Inhibitor"/>
    <property type="match status" value="1"/>
</dbReference>
<reference evidence="3" key="1">
    <citation type="submission" date="2015-07" db="EMBL/GenBank/DDBJ databases">
        <title>Adaptation to a free-living lifestyle via gene acquisitions in the diplomonad Trepomonas sp. PC1.</title>
        <authorList>
            <person name="Xu F."/>
            <person name="Jerlstrom-Hultqvist J."/>
            <person name="Kolisko M."/>
            <person name="Simpson A.G.B."/>
            <person name="Roger A.J."/>
            <person name="Svard S.G."/>
            <person name="Andersson J.O."/>
        </authorList>
    </citation>
    <scope>NUCLEOTIDE SEQUENCE</scope>
    <source>
        <strain evidence="3">PC1</strain>
    </source>
</reference>
<dbReference type="EMBL" id="GDID01004822">
    <property type="protein sequence ID" value="JAP91784.1"/>
    <property type="molecule type" value="Transcribed_RNA"/>
</dbReference>
<gene>
    <name evidence="3" type="ORF">TPC1_16492</name>
</gene>
<name>A0A146K776_9EUKA</name>
<dbReference type="InterPro" id="IPR032675">
    <property type="entry name" value="LRR_dom_sf"/>
</dbReference>
<sequence length="390" mass="45300">QVVDFSPIKTDLRQVYRNNTDIVQQKTVQFVAQFKTQIKNDGLEVIDDLADKIFNLEPFSQFDTLKALKLKNIPLCSLKGVEMVYLTSLSLINCNLQSINLMKEFTFELLTELNLSNNQLQSLQGVESCPNLSILNVSHNMLENIDFEVEKLPQLQTFRAFQNKFLDLNEVKSLFAERSNLNLVFLSLEKDENELESVLSQFQDVLKQKNYQFSDSVNEQMNFRIYSLNQVKDQAKITIVGCPSISDFQLTQFQLLTELTINKCNLQKFVLDSFPLQTINLAQNLLEEVQIKNVKNVYLQQNKLKDCHKISVFEPQKLEIWSNPVVMEDGFKEMIQAIIWLGMDTLKVYNGEQNDLSKFCGEEMREIVEQREARELLQNQIIGEEEQEHE</sequence>
<dbReference type="Pfam" id="PF12799">
    <property type="entry name" value="LRR_4"/>
    <property type="match status" value="1"/>
</dbReference>
<evidence type="ECO:0000256" key="1">
    <source>
        <dbReference type="ARBA" id="ARBA00022614"/>
    </source>
</evidence>
<dbReference type="PANTHER" id="PTHR47566">
    <property type="match status" value="1"/>
</dbReference>
<proteinExistence type="predicted"/>
<feature type="non-terminal residue" evidence="3">
    <location>
        <position position="390"/>
    </location>
</feature>
<dbReference type="SUPFAM" id="SSF52058">
    <property type="entry name" value="L domain-like"/>
    <property type="match status" value="1"/>
</dbReference>
<dbReference type="PANTHER" id="PTHR47566:SF1">
    <property type="entry name" value="PROTEIN NUD1"/>
    <property type="match status" value="1"/>
</dbReference>
<evidence type="ECO:0000256" key="2">
    <source>
        <dbReference type="ARBA" id="ARBA00022737"/>
    </source>
</evidence>
<dbReference type="AlphaFoldDB" id="A0A146K776"/>
<evidence type="ECO:0000313" key="3">
    <source>
        <dbReference type="EMBL" id="JAP91784.1"/>
    </source>
</evidence>
<dbReference type="PROSITE" id="PS51450">
    <property type="entry name" value="LRR"/>
    <property type="match status" value="2"/>
</dbReference>
<dbReference type="GO" id="GO:0035591">
    <property type="term" value="F:signaling adaptor activity"/>
    <property type="evidence" value="ECO:0007669"/>
    <property type="project" value="TreeGrafter"/>
</dbReference>
<dbReference type="InterPro" id="IPR052574">
    <property type="entry name" value="CDIRP"/>
</dbReference>
<organism evidence="3">
    <name type="scientific">Trepomonas sp. PC1</name>
    <dbReference type="NCBI Taxonomy" id="1076344"/>
    <lineage>
        <taxon>Eukaryota</taxon>
        <taxon>Metamonada</taxon>
        <taxon>Diplomonadida</taxon>
        <taxon>Hexamitidae</taxon>
        <taxon>Hexamitinae</taxon>
        <taxon>Trepomonas</taxon>
    </lineage>
</organism>